<keyword evidence="1" id="KW-0862">Zinc</keyword>
<dbReference type="Pfam" id="PF13912">
    <property type="entry name" value="zf-C2H2_6"/>
    <property type="match status" value="1"/>
</dbReference>
<name>A0A8S1SSU4_9CILI</name>
<dbReference type="OrthoDB" id="305678at2759"/>
<dbReference type="AlphaFoldDB" id="A0A8S1SSU4"/>
<evidence type="ECO:0000259" key="3">
    <source>
        <dbReference type="PROSITE" id="PS50157"/>
    </source>
</evidence>
<dbReference type="InterPro" id="IPR013087">
    <property type="entry name" value="Znf_C2H2_type"/>
</dbReference>
<keyword evidence="1" id="KW-0479">Metal-binding</keyword>
<gene>
    <name evidence="4" type="ORF">PPENT_87.1.T0120483</name>
</gene>
<keyword evidence="5" id="KW-1185">Reference proteome</keyword>
<dbReference type="PROSITE" id="PS50157">
    <property type="entry name" value="ZINC_FINGER_C2H2_2"/>
    <property type="match status" value="1"/>
</dbReference>
<dbReference type="Proteomes" id="UP000689195">
    <property type="component" value="Unassembled WGS sequence"/>
</dbReference>
<evidence type="ECO:0000256" key="2">
    <source>
        <dbReference type="SAM" id="MobiDB-lite"/>
    </source>
</evidence>
<comment type="caution">
    <text evidence="4">The sequence shown here is derived from an EMBL/GenBank/DDBJ whole genome shotgun (WGS) entry which is preliminary data.</text>
</comment>
<dbReference type="PROSITE" id="PS00028">
    <property type="entry name" value="ZINC_FINGER_C2H2_1"/>
    <property type="match status" value="1"/>
</dbReference>
<reference evidence="4" key="1">
    <citation type="submission" date="2021-01" db="EMBL/GenBank/DDBJ databases">
        <authorList>
            <consortium name="Genoscope - CEA"/>
            <person name="William W."/>
        </authorList>
    </citation>
    <scope>NUCLEOTIDE SEQUENCE</scope>
</reference>
<organism evidence="4 5">
    <name type="scientific">Paramecium pentaurelia</name>
    <dbReference type="NCBI Taxonomy" id="43138"/>
    <lineage>
        <taxon>Eukaryota</taxon>
        <taxon>Sar</taxon>
        <taxon>Alveolata</taxon>
        <taxon>Ciliophora</taxon>
        <taxon>Intramacronucleata</taxon>
        <taxon>Oligohymenophorea</taxon>
        <taxon>Peniculida</taxon>
        <taxon>Parameciidae</taxon>
        <taxon>Paramecium</taxon>
    </lineage>
</organism>
<accession>A0A8S1SSU4</accession>
<protein>
    <recommendedName>
        <fullName evidence="3">C2H2-type domain-containing protein</fullName>
    </recommendedName>
</protein>
<dbReference type="EMBL" id="CAJJDO010000012">
    <property type="protein sequence ID" value="CAD8143945.1"/>
    <property type="molecule type" value="Genomic_DNA"/>
</dbReference>
<keyword evidence="1" id="KW-0863">Zinc-finger</keyword>
<proteinExistence type="predicted"/>
<evidence type="ECO:0000313" key="4">
    <source>
        <dbReference type="EMBL" id="CAD8143945.1"/>
    </source>
</evidence>
<feature type="region of interest" description="Disordered" evidence="2">
    <location>
        <begin position="95"/>
        <end position="118"/>
    </location>
</feature>
<evidence type="ECO:0000313" key="5">
    <source>
        <dbReference type="Proteomes" id="UP000689195"/>
    </source>
</evidence>
<sequence>MIQEKIDNELDDEMIQKIEQAFRSCIERIRWKKKKFEDLKEKMDEKNLIINFFEKGQDGEYKTRRGNYRIQKGKTRKYECQVCKKTYDKYQQLGGHLRKGHPKSEILEFGSMNQHEEE</sequence>
<evidence type="ECO:0000256" key="1">
    <source>
        <dbReference type="PROSITE-ProRule" id="PRU00042"/>
    </source>
</evidence>
<dbReference type="GO" id="GO:0008270">
    <property type="term" value="F:zinc ion binding"/>
    <property type="evidence" value="ECO:0007669"/>
    <property type="project" value="UniProtKB-KW"/>
</dbReference>
<feature type="domain" description="C2H2-type" evidence="3">
    <location>
        <begin position="78"/>
        <end position="106"/>
    </location>
</feature>